<protein>
    <submittedName>
        <fullName evidence="8">Protein LplB</fullName>
    </submittedName>
</protein>
<dbReference type="Pfam" id="PF00528">
    <property type="entry name" value="BPD_transp_1"/>
    <property type="match status" value="1"/>
</dbReference>
<dbReference type="CDD" id="cd06261">
    <property type="entry name" value="TM_PBP2"/>
    <property type="match status" value="1"/>
</dbReference>
<feature type="transmembrane region" description="Helical" evidence="6">
    <location>
        <begin position="14"/>
        <end position="41"/>
    </location>
</feature>
<comment type="subcellular location">
    <subcellularLocation>
        <location evidence="6">Cell membrane</location>
        <topology evidence="6">Multi-pass membrane protein</topology>
    </subcellularLocation>
    <subcellularLocation>
        <location evidence="1">Membrane</location>
        <topology evidence="1">Multi-pass membrane protein</topology>
    </subcellularLocation>
</comment>
<name>A0A916YLN2_9BACL</name>
<dbReference type="PROSITE" id="PS50928">
    <property type="entry name" value="ABC_TM1"/>
    <property type="match status" value="1"/>
</dbReference>
<evidence type="ECO:0000256" key="6">
    <source>
        <dbReference type="RuleBase" id="RU363032"/>
    </source>
</evidence>
<evidence type="ECO:0000256" key="2">
    <source>
        <dbReference type="ARBA" id="ARBA00022448"/>
    </source>
</evidence>
<gene>
    <name evidence="8" type="primary">lplB</name>
    <name evidence="8" type="ORF">GCM10010911_06790</name>
</gene>
<evidence type="ECO:0000256" key="3">
    <source>
        <dbReference type="ARBA" id="ARBA00022692"/>
    </source>
</evidence>
<dbReference type="InterPro" id="IPR035906">
    <property type="entry name" value="MetI-like_sf"/>
</dbReference>
<sequence>MNSKLLGRIRRNQLYYLLVIPGLLYFLIFHYIPMLGLMIAFKDVAPFDGLDGILTSDWVGLRHFKNFINSYYFWNILGNTVIISAYKLVFGFPLPIVLALLINEVRHMKFKKVVQTISYMPHFISMVVLSGLVTTLLSTDGGFVNAVLYKLGFEPIVFLSDTRYFRSIIVGSGIWKEVGWSSIIYLAAIASVDQQLYEAAKVDGASRLRQIWHITLPSISFIIVILFILQIGSVMDAGFEQIFLLYSPAVYQVADIIDTYVYRKGLIEVQYSFAAAVGMFKAVIAIILVVGTNYIAKKRGQEGIW</sequence>
<dbReference type="EMBL" id="BMHP01000001">
    <property type="protein sequence ID" value="GGD51863.1"/>
    <property type="molecule type" value="Genomic_DNA"/>
</dbReference>
<keyword evidence="2 6" id="KW-0813">Transport</keyword>
<evidence type="ECO:0000313" key="8">
    <source>
        <dbReference type="EMBL" id="GGD51863.1"/>
    </source>
</evidence>
<comment type="caution">
    <text evidence="8">The sequence shown here is derived from an EMBL/GenBank/DDBJ whole genome shotgun (WGS) entry which is preliminary data.</text>
</comment>
<evidence type="ECO:0000313" key="9">
    <source>
        <dbReference type="Proteomes" id="UP000612456"/>
    </source>
</evidence>
<evidence type="ECO:0000256" key="5">
    <source>
        <dbReference type="ARBA" id="ARBA00023136"/>
    </source>
</evidence>
<feature type="transmembrane region" description="Helical" evidence="6">
    <location>
        <begin position="123"/>
        <end position="148"/>
    </location>
</feature>
<keyword evidence="3 6" id="KW-0812">Transmembrane</keyword>
<dbReference type="InterPro" id="IPR000515">
    <property type="entry name" value="MetI-like"/>
</dbReference>
<reference evidence="8" key="1">
    <citation type="journal article" date="2014" name="Int. J. Syst. Evol. Microbiol.">
        <title>Complete genome sequence of Corynebacterium casei LMG S-19264T (=DSM 44701T), isolated from a smear-ripened cheese.</title>
        <authorList>
            <consortium name="US DOE Joint Genome Institute (JGI-PGF)"/>
            <person name="Walter F."/>
            <person name="Albersmeier A."/>
            <person name="Kalinowski J."/>
            <person name="Ruckert C."/>
        </authorList>
    </citation>
    <scope>NUCLEOTIDE SEQUENCE</scope>
    <source>
        <strain evidence="8">CGMCC 1.15178</strain>
    </source>
</reference>
<evidence type="ECO:0000256" key="4">
    <source>
        <dbReference type="ARBA" id="ARBA00022989"/>
    </source>
</evidence>
<organism evidence="8 9">
    <name type="scientific">Paenibacillus nasutitermitis</name>
    <dbReference type="NCBI Taxonomy" id="1652958"/>
    <lineage>
        <taxon>Bacteria</taxon>
        <taxon>Bacillati</taxon>
        <taxon>Bacillota</taxon>
        <taxon>Bacilli</taxon>
        <taxon>Bacillales</taxon>
        <taxon>Paenibacillaceae</taxon>
        <taxon>Paenibacillus</taxon>
    </lineage>
</organism>
<feature type="transmembrane region" description="Helical" evidence="6">
    <location>
        <begin position="211"/>
        <end position="231"/>
    </location>
</feature>
<dbReference type="GO" id="GO:0055085">
    <property type="term" value="P:transmembrane transport"/>
    <property type="evidence" value="ECO:0007669"/>
    <property type="project" value="InterPro"/>
</dbReference>
<feature type="transmembrane region" description="Helical" evidence="6">
    <location>
        <begin position="271"/>
        <end position="296"/>
    </location>
</feature>
<dbReference type="Proteomes" id="UP000612456">
    <property type="component" value="Unassembled WGS sequence"/>
</dbReference>
<dbReference type="GO" id="GO:0005886">
    <property type="term" value="C:plasma membrane"/>
    <property type="evidence" value="ECO:0007669"/>
    <property type="project" value="UniProtKB-SubCell"/>
</dbReference>
<keyword evidence="5 6" id="KW-0472">Membrane</keyword>
<proteinExistence type="inferred from homology"/>
<feature type="domain" description="ABC transmembrane type-1" evidence="7">
    <location>
        <begin position="77"/>
        <end position="292"/>
    </location>
</feature>
<dbReference type="PANTHER" id="PTHR43496:SF1">
    <property type="entry name" value="POLYGALACTURONAN_RHAMNOGALACTURONAN TRANSPORT SYSTEM PERMEASE PROTEIN YTEP"/>
    <property type="match status" value="1"/>
</dbReference>
<feature type="transmembrane region" description="Helical" evidence="6">
    <location>
        <begin position="168"/>
        <end position="190"/>
    </location>
</feature>
<comment type="similarity">
    <text evidence="6">Belongs to the binding-protein-dependent transport system permease family.</text>
</comment>
<dbReference type="Gene3D" id="1.10.3720.10">
    <property type="entry name" value="MetI-like"/>
    <property type="match status" value="1"/>
</dbReference>
<dbReference type="RefSeq" id="WP_188989112.1">
    <property type="nucleotide sequence ID" value="NZ_BMHP01000001.1"/>
</dbReference>
<keyword evidence="4 6" id="KW-1133">Transmembrane helix</keyword>
<evidence type="ECO:0000256" key="1">
    <source>
        <dbReference type="ARBA" id="ARBA00004141"/>
    </source>
</evidence>
<evidence type="ECO:0000259" key="7">
    <source>
        <dbReference type="PROSITE" id="PS50928"/>
    </source>
</evidence>
<reference evidence="8" key="2">
    <citation type="submission" date="2020-09" db="EMBL/GenBank/DDBJ databases">
        <authorList>
            <person name="Sun Q."/>
            <person name="Zhou Y."/>
        </authorList>
    </citation>
    <scope>NUCLEOTIDE SEQUENCE</scope>
    <source>
        <strain evidence="8">CGMCC 1.15178</strain>
    </source>
</reference>
<dbReference type="SUPFAM" id="SSF161098">
    <property type="entry name" value="MetI-like"/>
    <property type="match status" value="1"/>
</dbReference>
<keyword evidence="9" id="KW-1185">Reference proteome</keyword>
<feature type="transmembrane region" description="Helical" evidence="6">
    <location>
        <begin position="71"/>
        <end position="102"/>
    </location>
</feature>
<accession>A0A916YLN2</accession>
<dbReference type="AlphaFoldDB" id="A0A916YLN2"/>
<dbReference type="PANTHER" id="PTHR43496">
    <property type="entry name" value="PROTEIN LPLB"/>
    <property type="match status" value="1"/>
</dbReference>